<keyword evidence="4" id="KW-0808">Transferase</keyword>
<evidence type="ECO:0000256" key="12">
    <source>
        <dbReference type="SAM" id="MobiDB-lite"/>
    </source>
</evidence>
<dbReference type="InterPro" id="IPR013087">
    <property type="entry name" value="Znf_C2H2_type"/>
</dbReference>
<evidence type="ECO:0000256" key="9">
    <source>
        <dbReference type="ARBA" id="ARBA00023242"/>
    </source>
</evidence>
<evidence type="ECO:0000256" key="2">
    <source>
        <dbReference type="ARBA" id="ARBA00004123"/>
    </source>
</evidence>
<dbReference type="PANTHER" id="PTHR13480">
    <property type="entry name" value="E3 UBIQUITIN-PROTEIN LIGASE HAKAI-RELATED"/>
    <property type="match status" value="1"/>
</dbReference>
<dbReference type="InterPro" id="IPR040383">
    <property type="entry name" value="HAKAI/CBLL2"/>
</dbReference>
<dbReference type="GO" id="GO:0005634">
    <property type="term" value="C:nucleus"/>
    <property type="evidence" value="ECO:0007669"/>
    <property type="project" value="UniProtKB-SubCell"/>
</dbReference>
<evidence type="ECO:0000256" key="5">
    <source>
        <dbReference type="ARBA" id="ARBA00022723"/>
    </source>
</evidence>
<evidence type="ECO:0000256" key="7">
    <source>
        <dbReference type="ARBA" id="ARBA00022786"/>
    </source>
</evidence>
<comment type="subcellular location">
    <subcellularLocation>
        <location evidence="2">Nucleus</location>
    </subcellularLocation>
</comment>
<dbReference type="EC" id="2.3.2.27" evidence="3"/>
<comment type="similarity">
    <text evidence="10">Belongs to the Hakai family.</text>
</comment>
<dbReference type="PANTHER" id="PTHR13480:SF0">
    <property type="entry name" value="E3 UBIQUITIN-PROTEIN LIGASE HAKAI"/>
    <property type="match status" value="1"/>
</dbReference>
<feature type="domain" description="C2H2-type" evidence="13">
    <location>
        <begin position="128"/>
        <end position="154"/>
    </location>
</feature>
<dbReference type="Proteomes" id="UP001140949">
    <property type="component" value="Unassembled WGS sequence"/>
</dbReference>
<evidence type="ECO:0000256" key="11">
    <source>
        <dbReference type="PROSITE-ProRule" id="PRU00042"/>
    </source>
</evidence>
<feature type="compositionally biased region" description="Pro residues" evidence="12">
    <location>
        <begin position="464"/>
        <end position="475"/>
    </location>
</feature>
<evidence type="ECO:0000256" key="4">
    <source>
        <dbReference type="ARBA" id="ARBA00022679"/>
    </source>
</evidence>
<reference evidence="14" key="2">
    <citation type="submission" date="2023-04" db="EMBL/GenBank/DDBJ databases">
        <authorList>
            <person name="Bruccoleri R.E."/>
            <person name="Oakeley E.J."/>
            <person name="Faust A.-M."/>
            <person name="Dessus-Babus S."/>
            <person name="Altorfer M."/>
            <person name="Burckhardt D."/>
            <person name="Oertli M."/>
            <person name="Naumann U."/>
            <person name="Petersen F."/>
            <person name="Wong J."/>
        </authorList>
    </citation>
    <scope>NUCLEOTIDE SEQUENCE</scope>
    <source>
        <strain evidence="14">GSM-AAB239-AS_SAM_17_03QT</strain>
        <tissue evidence="14">Leaf</tissue>
    </source>
</reference>
<keyword evidence="15" id="KW-1185">Reference proteome</keyword>
<feature type="compositionally biased region" description="Polar residues" evidence="12">
    <location>
        <begin position="167"/>
        <end position="186"/>
    </location>
</feature>
<comment type="caution">
    <text evidence="14">The sequence shown here is derived from an EMBL/GenBank/DDBJ whole genome shotgun (WGS) entry which is preliminary data.</text>
</comment>
<feature type="region of interest" description="Disordered" evidence="12">
    <location>
        <begin position="166"/>
        <end position="306"/>
    </location>
</feature>
<feature type="compositionally biased region" description="Polar residues" evidence="12">
    <location>
        <begin position="267"/>
        <end position="306"/>
    </location>
</feature>
<dbReference type="GO" id="GO:0016567">
    <property type="term" value="P:protein ubiquitination"/>
    <property type="evidence" value="ECO:0007669"/>
    <property type="project" value="InterPro"/>
</dbReference>
<name>A0AAX6G3G7_IRIPA</name>
<dbReference type="FunFam" id="3.30.40.10:FF:000280">
    <property type="entry name" value="E3 ubiquitin-protein ligase Hakai"/>
    <property type="match status" value="1"/>
</dbReference>
<keyword evidence="5" id="KW-0479">Metal-binding</keyword>
<dbReference type="PROSITE" id="PS50157">
    <property type="entry name" value="ZINC_FINGER_C2H2_2"/>
    <property type="match status" value="1"/>
</dbReference>
<reference evidence="14" key="1">
    <citation type="journal article" date="2023" name="GigaByte">
        <title>Genome assembly of the bearded iris, Iris pallida Lam.</title>
        <authorList>
            <person name="Bruccoleri R.E."/>
            <person name="Oakeley E.J."/>
            <person name="Faust A.M.E."/>
            <person name="Altorfer M."/>
            <person name="Dessus-Babus S."/>
            <person name="Burckhardt D."/>
            <person name="Oertli M."/>
            <person name="Naumann U."/>
            <person name="Petersen F."/>
            <person name="Wong J."/>
        </authorList>
    </citation>
    <scope>NUCLEOTIDE SEQUENCE</scope>
    <source>
        <strain evidence="14">GSM-AAB239-AS_SAM_17_03QT</strain>
    </source>
</reference>
<evidence type="ECO:0000256" key="1">
    <source>
        <dbReference type="ARBA" id="ARBA00000900"/>
    </source>
</evidence>
<comment type="catalytic activity">
    <reaction evidence="1">
        <text>S-ubiquitinyl-[E2 ubiquitin-conjugating enzyme]-L-cysteine + [acceptor protein]-L-lysine = [E2 ubiquitin-conjugating enzyme]-L-cysteine + N(6)-ubiquitinyl-[acceptor protein]-L-lysine.</text>
        <dbReference type="EC" id="2.3.2.27"/>
    </reaction>
</comment>
<dbReference type="CDD" id="cd16508">
    <property type="entry name" value="RING-HC_HAKAI-like"/>
    <property type="match status" value="1"/>
</dbReference>
<dbReference type="PROSITE" id="PS00518">
    <property type="entry name" value="ZF_RING_1"/>
    <property type="match status" value="1"/>
</dbReference>
<dbReference type="PROSITE" id="PS00028">
    <property type="entry name" value="ZINC_FINGER_C2H2_1"/>
    <property type="match status" value="1"/>
</dbReference>
<proteinExistence type="inferred from homology"/>
<evidence type="ECO:0000313" key="15">
    <source>
        <dbReference type="Proteomes" id="UP001140949"/>
    </source>
</evidence>
<dbReference type="InterPro" id="IPR040380">
    <property type="entry name" value="HAKAI-like_RING-HC"/>
</dbReference>
<dbReference type="InterPro" id="IPR017907">
    <property type="entry name" value="Znf_RING_CS"/>
</dbReference>
<feature type="compositionally biased region" description="Pro residues" evidence="12">
    <location>
        <begin position="225"/>
        <end position="239"/>
    </location>
</feature>
<keyword evidence="6 11" id="KW-0863">Zinc-finger</keyword>
<evidence type="ECO:0000256" key="8">
    <source>
        <dbReference type="ARBA" id="ARBA00022833"/>
    </source>
</evidence>
<dbReference type="GO" id="GO:0061630">
    <property type="term" value="F:ubiquitin protein ligase activity"/>
    <property type="evidence" value="ECO:0007669"/>
    <property type="project" value="UniProtKB-EC"/>
</dbReference>
<evidence type="ECO:0000313" key="14">
    <source>
        <dbReference type="EMBL" id="KAJ6822711.1"/>
    </source>
</evidence>
<accession>A0AAX6G3G7</accession>
<keyword evidence="7" id="KW-0833">Ubl conjugation pathway</keyword>
<feature type="region of interest" description="Disordered" evidence="12">
    <location>
        <begin position="436"/>
        <end position="499"/>
    </location>
</feature>
<evidence type="ECO:0000256" key="3">
    <source>
        <dbReference type="ARBA" id="ARBA00012483"/>
    </source>
</evidence>
<sequence>MLQIRLNKGSAAEAGCPSANSAPPAETVTVACPDHLVLADLPVAKSLGAVTSSAASNAKPSIGRRSRRHLGERVHFCVRCDFPIAIYGRLVPCEHAFCLACARTDSSCYLCDERIQKIQTIKLMEGIFICAAPHCLKSFLKRTEFDAHIHEIHADLLHPNLDKEAANDTNAFNNTRPSSTDAQKQSVLPEISTARAPPRPGISPTSSSQHLDREERNRRHQSREPPTPRTPLQPQPPPFQNRQQPQPGDSQKDNAPQGFDRPYNWFPQPQSSPHFHQNTEQFSSDKTTGISPETSFSNFMPQIPHQTPNYQLPMNPNQALAPTPFTYAPFPSDGSQPYYSAPSEMPRPELASESGSEQGSVLGIPPVPTGVPSFLNNFPRPWSMGLMGFPFQPLPMGQGIPEGFGNPTDPQAGVAFYQGDYGRIPEGLTMNTLAGRESEQHASSAGDRNDGKGMLAPQSLSLLLPPPPPPLPPPLSQQQLNRGPDGQVYGWQGDKHGPN</sequence>
<dbReference type="GO" id="GO:0008270">
    <property type="term" value="F:zinc ion binding"/>
    <property type="evidence" value="ECO:0007669"/>
    <property type="project" value="UniProtKB-KW"/>
</dbReference>
<gene>
    <name evidence="14" type="ORF">M6B38_387620</name>
</gene>
<feature type="region of interest" description="Disordered" evidence="12">
    <location>
        <begin position="338"/>
        <end position="359"/>
    </location>
</feature>
<dbReference type="GO" id="GO:0030155">
    <property type="term" value="P:regulation of cell adhesion"/>
    <property type="evidence" value="ECO:0007669"/>
    <property type="project" value="TreeGrafter"/>
</dbReference>
<dbReference type="InterPro" id="IPR013083">
    <property type="entry name" value="Znf_RING/FYVE/PHD"/>
</dbReference>
<evidence type="ECO:0000259" key="13">
    <source>
        <dbReference type="PROSITE" id="PS50157"/>
    </source>
</evidence>
<dbReference type="EMBL" id="JANAVB010023996">
    <property type="protein sequence ID" value="KAJ6822711.1"/>
    <property type="molecule type" value="Genomic_DNA"/>
</dbReference>
<evidence type="ECO:0000256" key="6">
    <source>
        <dbReference type="ARBA" id="ARBA00022771"/>
    </source>
</evidence>
<evidence type="ECO:0000256" key="10">
    <source>
        <dbReference type="ARBA" id="ARBA00038499"/>
    </source>
</evidence>
<keyword evidence="8" id="KW-0862">Zinc</keyword>
<keyword evidence="9" id="KW-0539">Nucleus</keyword>
<dbReference type="Gene3D" id="3.30.40.10">
    <property type="entry name" value="Zinc/RING finger domain, C3HC4 (zinc finger)"/>
    <property type="match status" value="1"/>
</dbReference>
<protein>
    <recommendedName>
        <fullName evidence="3">RING-type E3 ubiquitin transferase</fullName>
        <ecNumber evidence="3">2.3.2.27</ecNumber>
    </recommendedName>
</protein>
<organism evidence="14 15">
    <name type="scientific">Iris pallida</name>
    <name type="common">Sweet iris</name>
    <dbReference type="NCBI Taxonomy" id="29817"/>
    <lineage>
        <taxon>Eukaryota</taxon>
        <taxon>Viridiplantae</taxon>
        <taxon>Streptophyta</taxon>
        <taxon>Embryophyta</taxon>
        <taxon>Tracheophyta</taxon>
        <taxon>Spermatophyta</taxon>
        <taxon>Magnoliopsida</taxon>
        <taxon>Liliopsida</taxon>
        <taxon>Asparagales</taxon>
        <taxon>Iridaceae</taxon>
        <taxon>Iridoideae</taxon>
        <taxon>Irideae</taxon>
        <taxon>Iris</taxon>
    </lineage>
</organism>
<dbReference type="AlphaFoldDB" id="A0AAX6G3G7"/>